<dbReference type="Gene3D" id="1.10.357.10">
    <property type="entry name" value="Tetracycline Repressor, domain 2"/>
    <property type="match status" value="1"/>
</dbReference>
<dbReference type="Proteomes" id="UP000600565">
    <property type="component" value="Unassembled WGS sequence"/>
</dbReference>
<sequence length="47" mass="5157">MINVTDGILLETHLAGKEEADTEGQLDALKLYLKTVLQINEQGVSMI</sequence>
<name>A0ABR8XK71_9BACL</name>
<organism evidence="1 2">
    <name type="scientific">Solibacillus merdavium</name>
    <dbReference type="NCBI Taxonomy" id="2762218"/>
    <lineage>
        <taxon>Bacteria</taxon>
        <taxon>Bacillati</taxon>
        <taxon>Bacillota</taxon>
        <taxon>Bacilli</taxon>
        <taxon>Bacillales</taxon>
        <taxon>Caryophanaceae</taxon>
        <taxon>Solibacillus</taxon>
    </lineage>
</organism>
<comment type="caution">
    <text evidence="1">The sequence shown here is derived from an EMBL/GenBank/DDBJ whole genome shotgun (WGS) entry which is preliminary data.</text>
</comment>
<protein>
    <submittedName>
        <fullName evidence="1">Uncharacterized protein</fullName>
    </submittedName>
</protein>
<accession>A0ABR8XK71</accession>
<keyword evidence="2" id="KW-1185">Reference proteome</keyword>
<reference evidence="1 2" key="1">
    <citation type="submission" date="2020-08" db="EMBL/GenBank/DDBJ databases">
        <title>A Genomic Blueprint of the Chicken Gut Microbiome.</title>
        <authorList>
            <person name="Gilroy R."/>
            <person name="Ravi A."/>
            <person name="Getino M."/>
            <person name="Pursley I."/>
            <person name="Horton D.L."/>
            <person name="Alikhan N.-F."/>
            <person name="Baker D."/>
            <person name="Gharbi K."/>
            <person name="Hall N."/>
            <person name="Watson M."/>
            <person name="Adriaenssens E.M."/>
            <person name="Foster-Nyarko E."/>
            <person name="Jarju S."/>
            <person name="Secka A."/>
            <person name="Antonio M."/>
            <person name="Oren A."/>
            <person name="Chaudhuri R."/>
            <person name="La Ragione R.M."/>
            <person name="Hildebrand F."/>
            <person name="Pallen M.J."/>
        </authorList>
    </citation>
    <scope>NUCLEOTIDE SEQUENCE [LARGE SCALE GENOMIC DNA]</scope>
    <source>
        <strain evidence="1 2">Sa1YVA6</strain>
    </source>
</reference>
<dbReference type="EMBL" id="JACSPW010000003">
    <property type="protein sequence ID" value="MBD8032343.1"/>
    <property type="molecule type" value="Genomic_DNA"/>
</dbReference>
<evidence type="ECO:0000313" key="1">
    <source>
        <dbReference type="EMBL" id="MBD8032343.1"/>
    </source>
</evidence>
<evidence type="ECO:0000313" key="2">
    <source>
        <dbReference type="Proteomes" id="UP000600565"/>
    </source>
</evidence>
<gene>
    <name evidence="1" type="ORF">H9632_04630</name>
</gene>
<proteinExistence type="predicted"/>